<evidence type="ECO:0008006" key="3">
    <source>
        <dbReference type="Google" id="ProtNLM"/>
    </source>
</evidence>
<proteinExistence type="predicted"/>
<accession>A0A381EFI8</accession>
<dbReference type="EMBL" id="UFUW01000001">
    <property type="protein sequence ID" value="SUX25726.1"/>
    <property type="molecule type" value="Genomic_DNA"/>
</dbReference>
<organism evidence="1 2">
    <name type="scientific">Cardiobacterium valvarum</name>
    <dbReference type="NCBI Taxonomy" id="194702"/>
    <lineage>
        <taxon>Bacteria</taxon>
        <taxon>Pseudomonadati</taxon>
        <taxon>Pseudomonadota</taxon>
        <taxon>Gammaproteobacteria</taxon>
        <taxon>Cardiobacteriales</taxon>
        <taxon>Cardiobacteriaceae</taxon>
        <taxon>Cardiobacterium</taxon>
    </lineage>
</organism>
<gene>
    <name evidence="1" type="ORF">NCTC13294_02615</name>
</gene>
<keyword evidence="2" id="KW-1185">Reference proteome</keyword>
<dbReference type="RefSeq" id="WP_115612657.1">
    <property type="nucleotide sequence ID" value="NZ_JBHLZC010000001.1"/>
</dbReference>
<evidence type="ECO:0000313" key="1">
    <source>
        <dbReference type="EMBL" id="SUX25726.1"/>
    </source>
</evidence>
<dbReference type="Proteomes" id="UP000254572">
    <property type="component" value="Unassembled WGS sequence"/>
</dbReference>
<dbReference type="OrthoDB" id="5455158at2"/>
<reference evidence="1 2" key="1">
    <citation type="submission" date="2018-06" db="EMBL/GenBank/DDBJ databases">
        <authorList>
            <consortium name="Pathogen Informatics"/>
            <person name="Doyle S."/>
        </authorList>
    </citation>
    <scope>NUCLEOTIDE SEQUENCE [LARGE SCALE GENOMIC DNA]</scope>
    <source>
        <strain evidence="1 2">NCTC13294</strain>
    </source>
</reference>
<evidence type="ECO:0000313" key="2">
    <source>
        <dbReference type="Proteomes" id="UP000254572"/>
    </source>
</evidence>
<sequence length="124" mass="13369">MSVEYVGSVTLYVDGREIECTKIDVKDSTGRKQVKTMNRTYRVKGFTRGVGEYSVTVSAVIPTDGTAIDWGGISDAKITLVPDVAGAKSESYLGFCTTEVGASYTVDNEAVIDITGFAIRRVIE</sequence>
<name>A0A381EFI8_9GAMM</name>
<dbReference type="AlphaFoldDB" id="A0A381EFI8"/>
<protein>
    <recommendedName>
        <fullName evidence="3">Phage tail protein</fullName>
    </recommendedName>
</protein>